<keyword evidence="2" id="KW-0732">Signal</keyword>
<feature type="region of interest" description="Disordered" evidence="1">
    <location>
        <begin position="111"/>
        <end position="131"/>
    </location>
</feature>
<feature type="chain" id="PRO_5022219035" evidence="2">
    <location>
        <begin position="19"/>
        <end position="131"/>
    </location>
</feature>
<gene>
    <name evidence="3" type="ORF">FMM06_01755</name>
</gene>
<accession>A0A552UFJ6</accession>
<organism evidence="3 4">
    <name type="scientific">Glacieibacterium frigidum</name>
    <dbReference type="NCBI Taxonomy" id="2593303"/>
    <lineage>
        <taxon>Bacteria</taxon>
        <taxon>Pseudomonadati</taxon>
        <taxon>Pseudomonadota</taxon>
        <taxon>Alphaproteobacteria</taxon>
        <taxon>Sphingomonadales</taxon>
        <taxon>Sphingosinicellaceae</taxon>
        <taxon>Glacieibacterium</taxon>
    </lineage>
</organism>
<reference evidence="3 4" key="1">
    <citation type="submission" date="2019-07" db="EMBL/GenBank/DDBJ databases">
        <title>Novel species isolated from glacier.</title>
        <authorList>
            <person name="Liu Q."/>
            <person name="Xin Y.-H."/>
        </authorList>
    </citation>
    <scope>NUCLEOTIDE SEQUENCE [LARGE SCALE GENOMIC DNA]</scope>
    <source>
        <strain evidence="3 4">LB1R16</strain>
    </source>
</reference>
<dbReference type="AlphaFoldDB" id="A0A552UFJ6"/>
<comment type="caution">
    <text evidence="3">The sequence shown here is derived from an EMBL/GenBank/DDBJ whole genome shotgun (WGS) entry which is preliminary data.</text>
</comment>
<proteinExistence type="predicted"/>
<name>A0A552UFJ6_9SPHN</name>
<feature type="region of interest" description="Disordered" evidence="1">
    <location>
        <begin position="70"/>
        <end position="98"/>
    </location>
</feature>
<dbReference type="OrthoDB" id="7391233at2"/>
<sequence>MRLPLLVLLLTVAAPAYAQSEIKGAPAADGSRPRERFVTVFGTDACPKSTNDEIIVCSRRPDEERYRIPANVRQATGTRPGNSGKGRQALLGSGAGGAGGGIGSCSAVGPGGGTGCNQQMQDAYREEKNPR</sequence>
<dbReference type="RefSeq" id="WP_143554503.1">
    <property type="nucleotide sequence ID" value="NZ_VJWA01000001.1"/>
</dbReference>
<dbReference type="Proteomes" id="UP000317894">
    <property type="component" value="Unassembled WGS sequence"/>
</dbReference>
<keyword evidence="4" id="KW-1185">Reference proteome</keyword>
<evidence type="ECO:0000313" key="3">
    <source>
        <dbReference type="EMBL" id="TRW16959.1"/>
    </source>
</evidence>
<feature type="signal peptide" evidence="2">
    <location>
        <begin position="1"/>
        <end position="18"/>
    </location>
</feature>
<evidence type="ECO:0000313" key="4">
    <source>
        <dbReference type="Proteomes" id="UP000317894"/>
    </source>
</evidence>
<evidence type="ECO:0000256" key="2">
    <source>
        <dbReference type="SAM" id="SignalP"/>
    </source>
</evidence>
<evidence type="ECO:0000256" key="1">
    <source>
        <dbReference type="SAM" id="MobiDB-lite"/>
    </source>
</evidence>
<dbReference type="EMBL" id="VJWA01000001">
    <property type="protein sequence ID" value="TRW16959.1"/>
    <property type="molecule type" value="Genomic_DNA"/>
</dbReference>
<protein>
    <submittedName>
        <fullName evidence="3">Uncharacterized protein</fullName>
    </submittedName>
</protein>